<dbReference type="PANTHER" id="PTHR43540:SF6">
    <property type="entry name" value="ISOCHORISMATASE-LIKE DOMAIN-CONTAINING PROTEIN"/>
    <property type="match status" value="1"/>
</dbReference>
<feature type="domain" description="Isochorismatase-like" evidence="3">
    <location>
        <begin position="37"/>
        <end position="152"/>
    </location>
</feature>
<dbReference type="Proteomes" id="UP000030651">
    <property type="component" value="Unassembled WGS sequence"/>
</dbReference>
<evidence type="ECO:0000313" key="4">
    <source>
        <dbReference type="EMBL" id="ETS85451.1"/>
    </source>
</evidence>
<accession>W3XJM5</accession>
<evidence type="ECO:0000259" key="3">
    <source>
        <dbReference type="Pfam" id="PF00857"/>
    </source>
</evidence>
<keyword evidence="2" id="KW-0378">Hydrolase</keyword>
<protein>
    <recommendedName>
        <fullName evidence="3">Isochorismatase-like domain-containing protein</fullName>
    </recommendedName>
</protein>
<dbReference type="PANTHER" id="PTHR43540">
    <property type="entry name" value="PEROXYUREIDOACRYLATE/UREIDOACRYLATE AMIDOHYDROLASE-RELATED"/>
    <property type="match status" value="1"/>
</dbReference>
<evidence type="ECO:0000313" key="5">
    <source>
        <dbReference type="Proteomes" id="UP000030651"/>
    </source>
</evidence>
<evidence type="ECO:0000256" key="2">
    <source>
        <dbReference type="ARBA" id="ARBA00022801"/>
    </source>
</evidence>
<gene>
    <name evidence="4" type="ORF">PFICI_03476</name>
</gene>
<dbReference type="InterPro" id="IPR036380">
    <property type="entry name" value="Isochorismatase-like_sf"/>
</dbReference>
<dbReference type="InterPro" id="IPR050272">
    <property type="entry name" value="Isochorismatase-like_hydrls"/>
</dbReference>
<dbReference type="Gene3D" id="3.40.50.850">
    <property type="entry name" value="Isochorismatase-like"/>
    <property type="match status" value="1"/>
</dbReference>
<sequence length="202" mass="22495">MSSQGRDNIAGLPQSRMDDAIVLPARPEPIRLSRAETAIIVVDMQNAYSSEGRYLDLAGFDVSGTQDTIANIKRTLAAARAAGMQVIYFQNGFEKDYHEIGAPMSPNWYKSHALKTIRARPELHGQLLVKGTWDHATVDELKPLNNDIVIPRIDTVVSSIQVSTAFGELGAFETWSLWVWPQTSASKPRSVMHFTWNTFAYS</sequence>
<reference evidence="5" key="1">
    <citation type="journal article" date="2015" name="BMC Genomics">
        <title>Genomic and transcriptomic analysis of the endophytic fungus Pestalotiopsis fici reveals its lifestyle and high potential for synthesis of natural products.</title>
        <authorList>
            <person name="Wang X."/>
            <person name="Zhang X."/>
            <person name="Liu L."/>
            <person name="Xiang M."/>
            <person name="Wang W."/>
            <person name="Sun X."/>
            <person name="Che Y."/>
            <person name="Guo L."/>
            <person name="Liu G."/>
            <person name="Guo L."/>
            <person name="Wang C."/>
            <person name="Yin W.B."/>
            <person name="Stadler M."/>
            <person name="Zhang X."/>
            <person name="Liu X."/>
        </authorList>
    </citation>
    <scope>NUCLEOTIDE SEQUENCE [LARGE SCALE GENOMIC DNA]</scope>
    <source>
        <strain evidence="5">W106-1 / CGMCC3.15140</strain>
    </source>
</reference>
<dbReference type="SUPFAM" id="SSF52499">
    <property type="entry name" value="Isochorismatase-like hydrolases"/>
    <property type="match status" value="1"/>
</dbReference>
<dbReference type="AlphaFoldDB" id="W3XJM5"/>
<dbReference type="STRING" id="1229662.W3XJM5"/>
<dbReference type="RefSeq" id="XP_007830248.1">
    <property type="nucleotide sequence ID" value="XM_007832057.1"/>
</dbReference>
<organism evidence="4 5">
    <name type="scientific">Pestalotiopsis fici (strain W106-1 / CGMCC3.15140)</name>
    <dbReference type="NCBI Taxonomy" id="1229662"/>
    <lineage>
        <taxon>Eukaryota</taxon>
        <taxon>Fungi</taxon>
        <taxon>Dikarya</taxon>
        <taxon>Ascomycota</taxon>
        <taxon>Pezizomycotina</taxon>
        <taxon>Sordariomycetes</taxon>
        <taxon>Xylariomycetidae</taxon>
        <taxon>Amphisphaeriales</taxon>
        <taxon>Sporocadaceae</taxon>
        <taxon>Pestalotiopsis</taxon>
    </lineage>
</organism>
<dbReference type="OrthoDB" id="167809at2759"/>
<proteinExistence type="inferred from homology"/>
<keyword evidence="5" id="KW-1185">Reference proteome</keyword>
<name>W3XJM5_PESFW</name>
<dbReference type="InParanoid" id="W3XJM5"/>
<dbReference type="HOGENOM" id="CLU_117287_0_0_1"/>
<dbReference type="GeneID" id="19268489"/>
<dbReference type="KEGG" id="pfy:PFICI_03476"/>
<dbReference type="GO" id="GO:0016787">
    <property type="term" value="F:hydrolase activity"/>
    <property type="evidence" value="ECO:0007669"/>
    <property type="project" value="UniProtKB-KW"/>
</dbReference>
<evidence type="ECO:0000256" key="1">
    <source>
        <dbReference type="ARBA" id="ARBA00006336"/>
    </source>
</evidence>
<comment type="similarity">
    <text evidence="1">Belongs to the isochorismatase family.</text>
</comment>
<dbReference type="EMBL" id="KI912110">
    <property type="protein sequence ID" value="ETS85451.1"/>
    <property type="molecule type" value="Genomic_DNA"/>
</dbReference>
<dbReference type="Pfam" id="PF00857">
    <property type="entry name" value="Isochorismatase"/>
    <property type="match status" value="1"/>
</dbReference>
<dbReference type="InterPro" id="IPR000868">
    <property type="entry name" value="Isochorismatase-like_dom"/>
</dbReference>